<sequence>MHNKRQGIVVWFQHRKNIKHIKRFGNLLYVSRKMRYAVVYVNQSEIDTIEDNILKLPFISKVDRSYKPFLKTDFENAIPDKAKMYDYKMGM</sequence>
<dbReference type="OrthoDB" id="2990788at2"/>
<protein>
    <recommendedName>
        <fullName evidence="2">UPF0298 protein DFR56_1021</fullName>
    </recommendedName>
</protein>
<dbReference type="AlphaFoldDB" id="A0A2V3WAQ2"/>
<organism evidence="3 4">
    <name type="scientific">Pseudogracilibacillus auburnensis</name>
    <dbReference type="NCBI Taxonomy" id="1494959"/>
    <lineage>
        <taxon>Bacteria</taxon>
        <taxon>Bacillati</taxon>
        <taxon>Bacillota</taxon>
        <taxon>Bacilli</taxon>
        <taxon>Bacillales</taxon>
        <taxon>Bacillaceae</taxon>
        <taxon>Pseudogracilibacillus</taxon>
    </lineage>
</organism>
<dbReference type="GO" id="GO:0005737">
    <property type="term" value="C:cytoplasm"/>
    <property type="evidence" value="ECO:0007669"/>
    <property type="project" value="UniProtKB-SubCell"/>
</dbReference>
<keyword evidence="4" id="KW-1185">Reference proteome</keyword>
<dbReference type="RefSeq" id="WP_110393964.1">
    <property type="nucleotide sequence ID" value="NZ_JADIJL010000013.1"/>
</dbReference>
<keyword evidence="1 2" id="KW-0963">Cytoplasm</keyword>
<dbReference type="Pfam" id="PF09902">
    <property type="entry name" value="DUF2129"/>
    <property type="match status" value="1"/>
</dbReference>
<proteinExistence type="inferred from homology"/>
<dbReference type="InterPro" id="IPR016979">
    <property type="entry name" value="DUF2129"/>
</dbReference>
<evidence type="ECO:0000256" key="1">
    <source>
        <dbReference type="ARBA" id="ARBA00022490"/>
    </source>
</evidence>
<dbReference type="NCBIfam" id="NF002777">
    <property type="entry name" value="PRK02886.1"/>
    <property type="match status" value="1"/>
</dbReference>
<accession>A0A2V3WAQ2</accession>
<comment type="subcellular location">
    <subcellularLocation>
        <location evidence="2">Cytoplasm</location>
    </subcellularLocation>
</comment>
<gene>
    <name evidence="3" type="ORF">DFR56_1021</name>
</gene>
<dbReference type="Proteomes" id="UP000247978">
    <property type="component" value="Unassembled WGS sequence"/>
</dbReference>
<comment type="caution">
    <text evidence="3">The sequence shown here is derived from an EMBL/GenBank/DDBJ whole genome shotgun (WGS) entry which is preliminary data.</text>
</comment>
<dbReference type="PIRSF" id="PIRSF031653">
    <property type="entry name" value="UCP031653"/>
    <property type="match status" value="1"/>
</dbReference>
<evidence type="ECO:0000313" key="4">
    <source>
        <dbReference type="Proteomes" id="UP000247978"/>
    </source>
</evidence>
<evidence type="ECO:0000313" key="3">
    <source>
        <dbReference type="EMBL" id="PXW89225.1"/>
    </source>
</evidence>
<reference evidence="3 4" key="1">
    <citation type="submission" date="2018-05" db="EMBL/GenBank/DDBJ databases">
        <title>Genomic Encyclopedia of Type Strains, Phase IV (KMG-IV): sequencing the most valuable type-strain genomes for metagenomic binning, comparative biology and taxonomic classification.</title>
        <authorList>
            <person name="Goeker M."/>
        </authorList>
    </citation>
    <scope>NUCLEOTIDE SEQUENCE [LARGE SCALE GENOMIC DNA]</scope>
    <source>
        <strain evidence="3 4">DSM 28556</strain>
    </source>
</reference>
<dbReference type="EMBL" id="QJJQ01000002">
    <property type="protein sequence ID" value="PXW89225.1"/>
    <property type="molecule type" value="Genomic_DNA"/>
</dbReference>
<name>A0A2V3WAQ2_9BACI</name>
<dbReference type="HAMAP" id="MF_01126">
    <property type="entry name" value="UPF0298"/>
    <property type="match status" value="1"/>
</dbReference>
<comment type="similarity">
    <text evidence="2">Belongs to the UPF0298 family.</text>
</comment>
<evidence type="ECO:0000256" key="2">
    <source>
        <dbReference type="HAMAP-Rule" id="MF_01126"/>
    </source>
</evidence>